<evidence type="ECO:0000313" key="5">
    <source>
        <dbReference type="Proteomes" id="UP000664277"/>
    </source>
</evidence>
<dbReference type="EMBL" id="JAFLCK010000003">
    <property type="protein sequence ID" value="MBN8659435.1"/>
    <property type="molecule type" value="Genomic_DNA"/>
</dbReference>
<accession>A0A8J7TL38</accession>
<comment type="cofactor">
    <cofactor evidence="1">
        <name>Mg(2+)</name>
        <dbReference type="ChEBI" id="CHEBI:18420"/>
    </cofactor>
</comment>
<organism evidence="4 5">
    <name type="scientific">Candidatus Obscuribacter phosphatis</name>
    <dbReference type="NCBI Taxonomy" id="1906157"/>
    <lineage>
        <taxon>Bacteria</taxon>
        <taxon>Bacillati</taxon>
        <taxon>Candidatus Melainabacteria</taxon>
        <taxon>Candidatus Obscuribacterales</taxon>
        <taxon>Candidatus Obscuribacteraceae</taxon>
        <taxon>Candidatus Obscuribacter</taxon>
    </lineage>
</organism>
<protein>
    <submittedName>
        <fullName evidence="4">NUDIX hydrolase</fullName>
    </submittedName>
</protein>
<dbReference type="PROSITE" id="PS51462">
    <property type="entry name" value="NUDIX"/>
    <property type="match status" value="1"/>
</dbReference>
<dbReference type="AlphaFoldDB" id="A0A8J7TL38"/>
<dbReference type="CDD" id="cd03424">
    <property type="entry name" value="NUDIX_ADPRase_Nudt5_UGPPase_Nudt14"/>
    <property type="match status" value="1"/>
</dbReference>
<dbReference type="PROSITE" id="PS00893">
    <property type="entry name" value="NUDIX_BOX"/>
    <property type="match status" value="1"/>
</dbReference>
<dbReference type="GO" id="GO:0016787">
    <property type="term" value="F:hydrolase activity"/>
    <property type="evidence" value="ECO:0007669"/>
    <property type="project" value="UniProtKB-KW"/>
</dbReference>
<dbReference type="Gene3D" id="3.90.79.10">
    <property type="entry name" value="Nucleoside Triphosphate Pyrophosphohydrolase"/>
    <property type="match status" value="1"/>
</dbReference>
<keyword evidence="2 4" id="KW-0378">Hydrolase</keyword>
<proteinExistence type="predicted"/>
<dbReference type="Proteomes" id="UP000664277">
    <property type="component" value="Unassembled WGS sequence"/>
</dbReference>
<dbReference type="PANTHER" id="PTHR11839">
    <property type="entry name" value="UDP/ADP-SUGAR PYROPHOSPHATASE"/>
    <property type="match status" value="1"/>
</dbReference>
<dbReference type="InterPro" id="IPR015797">
    <property type="entry name" value="NUDIX_hydrolase-like_dom_sf"/>
</dbReference>
<dbReference type="SUPFAM" id="SSF55811">
    <property type="entry name" value="Nudix"/>
    <property type="match status" value="1"/>
</dbReference>
<dbReference type="InterPro" id="IPR000086">
    <property type="entry name" value="NUDIX_hydrolase_dom"/>
</dbReference>
<evidence type="ECO:0000256" key="1">
    <source>
        <dbReference type="ARBA" id="ARBA00001946"/>
    </source>
</evidence>
<dbReference type="GO" id="GO:0005829">
    <property type="term" value="C:cytosol"/>
    <property type="evidence" value="ECO:0007669"/>
    <property type="project" value="TreeGrafter"/>
</dbReference>
<reference evidence="4" key="1">
    <citation type="submission" date="2021-02" db="EMBL/GenBank/DDBJ databases">
        <title>Genome-Resolved Metagenomics of a Microbial Community Performing Photosynthetic Biological Nutrient Removal.</title>
        <authorList>
            <person name="Mcdaniel E.A."/>
        </authorList>
    </citation>
    <scope>NUCLEOTIDE SEQUENCE</scope>
    <source>
        <strain evidence="4">UWPOB_OBS1</strain>
    </source>
</reference>
<evidence type="ECO:0000256" key="2">
    <source>
        <dbReference type="ARBA" id="ARBA00022801"/>
    </source>
</evidence>
<comment type="caution">
    <text evidence="4">The sequence shown here is derived from an EMBL/GenBank/DDBJ whole genome shotgun (WGS) entry which is preliminary data.</text>
</comment>
<evidence type="ECO:0000313" key="4">
    <source>
        <dbReference type="EMBL" id="MBN8659435.1"/>
    </source>
</evidence>
<dbReference type="InterPro" id="IPR020084">
    <property type="entry name" value="NUDIX_hydrolase_CS"/>
</dbReference>
<evidence type="ECO:0000259" key="3">
    <source>
        <dbReference type="PROSITE" id="PS51462"/>
    </source>
</evidence>
<sequence>MTLFTRRNLVDSRRVHEGGIISLRVDNLKSEEGHEAIREVVEHNGGVVIACQLEPDTVLLVKQYRYSIDSELLELPAGRIEKGEDPFPAAQRELTEETGWQAQNWQEIGRIYSAPGFCDEVLYMYRATDAVFKGKNLDFDEETEVLELTLDAAWQMVIEGRIKDAKTIAGLGILSRLKEVKG</sequence>
<name>A0A8J7TL38_9BACT</name>
<dbReference type="Pfam" id="PF00293">
    <property type="entry name" value="NUDIX"/>
    <property type="match status" value="1"/>
</dbReference>
<gene>
    <name evidence="4" type="ORF">J0M35_03660</name>
</gene>
<dbReference type="PANTHER" id="PTHR11839:SF18">
    <property type="entry name" value="NUDIX HYDROLASE DOMAIN-CONTAINING PROTEIN"/>
    <property type="match status" value="1"/>
</dbReference>
<dbReference type="GO" id="GO:0006753">
    <property type="term" value="P:nucleoside phosphate metabolic process"/>
    <property type="evidence" value="ECO:0007669"/>
    <property type="project" value="TreeGrafter"/>
</dbReference>
<feature type="domain" description="Nudix hydrolase" evidence="3">
    <location>
        <begin position="40"/>
        <end position="170"/>
    </location>
</feature>
<dbReference type="GO" id="GO:0019693">
    <property type="term" value="P:ribose phosphate metabolic process"/>
    <property type="evidence" value="ECO:0007669"/>
    <property type="project" value="TreeGrafter"/>
</dbReference>